<feature type="transmembrane region" description="Helical" evidence="1">
    <location>
        <begin position="20"/>
        <end position="43"/>
    </location>
</feature>
<accession>A0A0L0SVD2</accession>
<dbReference type="AlphaFoldDB" id="A0A0L0SVD2"/>
<reference evidence="3" key="2">
    <citation type="submission" date="2009-11" db="EMBL/GenBank/DDBJ databases">
        <title>The Genome Sequence of Allomyces macrogynus strain ATCC 38327.</title>
        <authorList>
            <consortium name="The Broad Institute Genome Sequencing Platform"/>
            <person name="Russ C."/>
            <person name="Cuomo C."/>
            <person name="Shea T."/>
            <person name="Young S.K."/>
            <person name="Zeng Q."/>
            <person name="Koehrsen M."/>
            <person name="Haas B."/>
            <person name="Borodovsky M."/>
            <person name="Guigo R."/>
            <person name="Alvarado L."/>
            <person name="Berlin A."/>
            <person name="Borenstein D."/>
            <person name="Chen Z."/>
            <person name="Engels R."/>
            <person name="Freedman E."/>
            <person name="Gellesch M."/>
            <person name="Goldberg J."/>
            <person name="Griggs A."/>
            <person name="Gujja S."/>
            <person name="Heiman D."/>
            <person name="Hepburn T."/>
            <person name="Howarth C."/>
            <person name="Jen D."/>
            <person name="Larson L."/>
            <person name="Lewis B."/>
            <person name="Mehta T."/>
            <person name="Park D."/>
            <person name="Pearson M."/>
            <person name="Roberts A."/>
            <person name="Saif S."/>
            <person name="Shenoy N."/>
            <person name="Sisk P."/>
            <person name="Stolte C."/>
            <person name="Sykes S."/>
            <person name="Walk T."/>
            <person name="White J."/>
            <person name="Yandava C."/>
            <person name="Burger G."/>
            <person name="Gray M.W."/>
            <person name="Holland P.W.H."/>
            <person name="King N."/>
            <person name="Lang F.B.F."/>
            <person name="Roger A.J."/>
            <person name="Ruiz-Trillo I."/>
            <person name="Lander E."/>
            <person name="Nusbaum C."/>
        </authorList>
    </citation>
    <scope>NUCLEOTIDE SEQUENCE [LARGE SCALE GENOMIC DNA]</scope>
    <source>
        <strain evidence="3">ATCC 38327</strain>
    </source>
</reference>
<dbReference type="EMBL" id="GG745350">
    <property type="protein sequence ID" value="KNE66431.1"/>
    <property type="molecule type" value="Genomic_DNA"/>
</dbReference>
<proteinExistence type="predicted"/>
<evidence type="ECO:0008006" key="4">
    <source>
        <dbReference type="Google" id="ProtNLM"/>
    </source>
</evidence>
<keyword evidence="1" id="KW-0472">Membrane</keyword>
<sequence>MSAETLLGPVEFAIWQTLTRAGGAVALIVRLIYLTVFAANTIIQALIKDKLLNETTWVRTVDLLTEAEVMSMSFADQSSVDSPADVNQWIKDPTAMSPSFSVAPDLDPSMGPTNPPAKAPPSRTTTLQYMDYAQVISIGDKGQDSKSGTATAVLASLDPARTAKGEFEHLTFDTLTSTTKGALKVTSLLSVSDALVASGKLTAKKLSTQMALSSIAQTCTPSRISVGSFVVKKTIDLAKEESSAGFTVPSSNEGVLGAEVLNGAQVCRTVVHSSKIPAGFEWLGSLVAAQRSDFIVATQIVQRDVQCRVRCMDHSVMVDATEQLKLDPDLRAEPRPKRTMGLLSRWLGTDTVADNGFSDTHDGGVEIRLDAANSGGLVADGSSSDSSWTDPDGPQHYFLNAVRVCLWDVIASLVLMVTPIALGIARLATLFDTVVMQHFLFADLRPRARQLREARGTF</sequence>
<dbReference type="OrthoDB" id="10501304at2759"/>
<evidence type="ECO:0000313" key="2">
    <source>
        <dbReference type="EMBL" id="KNE66431.1"/>
    </source>
</evidence>
<keyword evidence="1" id="KW-1133">Transmembrane helix</keyword>
<dbReference type="Proteomes" id="UP000054350">
    <property type="component" value="Unassembled WGS sequence"/>
</dbReference>
<dbReference type="VEuPathDB" id="FungiDB:AMAG_11569"/>
<protein>
    <recommendedName>
        <fullName evidence="4">Transmembrane protein</fullName>
    </recommendedName>
</protein>
<reference evidence="2 3" key="1">
    <citation type="submission" date="2009-11" db="EMBL/GenBank/DDBJ databases">
        <title>Annotation of Allomyces macrogynus ATCC 38327.</title>
        <authorList>
            <consortium name="The Broad Institute Genome Sequencing Platform"/>
            <person name="Russ C."/>
            <person name="Cuomo C."/>
            <person name="Burger G."/>
            <person name="Gray M.W."/>
            <person name="Holland P.W.H."/>
            <person name="King N."/>
            <person name="Lang F.B.F."/>
            <person name="Roger A.J."/>
            <person name="Ruiz-Trillo I."/>
            <person name="Young S.K."/>
            <person name="Zeng Q."/>
            <person name="Gargeya S."/>
            <person name="Fitzgerald M."/>
            <person name="Haas B."/>
            <person name="Abouelleil A."/>
            <person name="Alvarado L."/>
            <person name="Arachchi H.M."/>
            <person name="Berlin A."/>
            <person name="Chapman S.B."/>
            <person name="Gearin G."/>
            <person name="Goldberg J."/>
            <person name="Griggs A."/>
            <person name="Gujja S."/>
            <person name="Hansen M."/>
            <person name="Heiman D."/>
            <person name="Howarth C."/>
            <person name="Larimer J."/>
            <person name="Lui A."/>
            <person name="MacDonald P.J.P."/>
            <person name="McCowen C."/>
            <person name="Montmayeur A."/>
            <person name="Murphy C."/>
            <person name="Neiman D."/>
            <person name="Pearson M."/>
            <person name="Priest M."/>
            <person name="Roberts A."/>
            <person name="Saif S."/>
            <person name="Shea T."/>
            <person name="Sisk P."/>
            <person name="Stolte C."/>
            <person name="Sykes S."/>
            <person name="Wortman J."/>
            <person name="Nusbaum C."/>
            <person name="Birren B."/>
        </authorList>
    </citation>
    <scope>NUCLEOTIDE SEQUENCE [LARGE SCALE GENOMIC DNA]</scope>
    <source>
        <strain evidence="2 3">ATCC 38327</strain>
    </source>
</reference>
<evidence type="ECO:0000256" key="1">
    <source>
        <dbReference type="SAM" id="Phobius"/>
    </source>
</evidence>
<name>A0A0L0SVD2_ALLM3</name>
<keyword evidence="3" id="KW-1185">Reference proteome</keyword>
<keyword evidence="1" id="KW-0812">Transmembrane</keyword>
<evidence type="ECO:0000313" key="3">
    <source>
        <dbReference type="Proteomes" id="UP000054350"/>
    </source>
</evidence>
<organism evidence="2 3">
    <name type="scientific">Allomyces macrogynus (strain ATCC 38327)</name>
    <name type="common">Allomyces javanicus var. macrogynus</name>
    <dbReference type="NCBI Taxonomy" id="578462"/>
    <lineage>
        <taxon>Eukaryota</taxon>
        <taxon>Fungi</taxon>
        <taxon>Fungi incertae sedis</taxon>
        <taxon>Blastocladiomycota</taxon>
        <taxon>Blastocladiomycetes</taxon>
        <taxon>Blastocladiales</taxon>
        <taxon>Blastocladiaceae</taxon>
        <taxon>Allomyces</taxon>
    </lineage>
</organism>
<gene>
    <name evidence="2" type="ORF">AMAG_11569</name>
</gene>